<keyword evidence="1" id="KW-1133">Transmembrane helix</keyword>
<keyword evidence="1" id="KW-0472">Membrane</keyword>
<dbReference type="Proteomes" id="UP000298493">
    <property type="component" value="Unassembled WGS sequence"/>
</dbReference>
<gene>
    <name evidence="2" type="ORF">E6O75_ATG04707</name>
</gene>
<reference evidence="2 3" key="1">
    <citation type="submission" date="2019-04" db="EMBL/GenBank/DDBJ databases">
        <title>High contiguity whole genome sequence and gene annotation resource for two Venturia nashicola isolates.</title>
        <authorList>
            <person name="Prokchorchik M."/>
            <person name="Won K."/>
            <person name="Lee Y."/>
            <person name="Choi E.D."/>
            <person name="Segonzac C."/>
            <person name="Sohn K.H."/>
        </authorList>
    </citation>
    <scope>NUCLEOTIDE SEQUENCE [LARGE SCALE GENOMIC DNA]</scope>
    <source>
        <strain evidence="2 3">PRI2</strain>
    </source>
</reference>
<name>A0A4Z1NYW0_9PEZI</name>
<accession>A0A4Z1NYW0</accession>
<proteinExistence type="predicted"/>
<comment type="caution">
    <text evidence="2">The sequence shown here is derived from an EMBL/GenBank/DDBJ whole genome shotgun (WGS) entry which is preliminary data.</text>
</comment>
<dbReference type="EMBL" id="SNSC02000009">
    <property type="protein sequence ID" value="TID21312.1"/>
    <property type="molecule type" value="Genomic_DNA"/>
</dbReference>
<evidence type="ECO:0000313" key="2">
    <source>
        <dbReference type="EMBL" id="TID21312.1"/>
    </source>
</evidence>
<evidence type="ECO:0000256" key="1">
    <source>
        <dbReference type="SAM" id="Phobius"/>
    </source>
</evidence>
<organism evidence="2 3">
    <name type="scientific">Venturia nashicola</name>
    <dbReference type="NCBI Taxonomy" id="86259"/>
    <lineage>
        <taxon>Eukaryota</taxon>
        <taxon>Fungi</taxon>
        <taxon>Dikarya</taxon>
        <taxon>Ascomycota</taxon>
        <taxon>Pezizomycotina</taxon>
        <taxon>Dothideomycetes</taxon>
        <taxon>Pleosporomycetidae</taxon>
        <taxon>Venturiales</taxon>
        <taxon>Venturiaceae</taxon>
        <taxon>Venturia</taxon>
    </lineage>
</organism>
<protein>
    <submittedName>
        <fullName evidence="2">Uncharacterized protein</fullName>
    </submittedName>
</protein>
<sequence>MEAPLSNPIFHVSDKAYSSLTPAIFHVFHVVLFFFVIRSHPASLLGPLYLESGWPMTMPTFADDISFTRRRMLERLPLTSGTLITPTKQAEEKLDLTFPGSSISCHVQ</sequence>
<keyword evidence="1" id="KW-0812">Transmembrane</keyword>
<keyword evidence="3" id="KW-1185">Reference proteome</keyword>
<evidence type="ECO:0000313" key="3">
    <source>
        <dbReference type="Proteomes" id="UP000298493"/>
    </source>
</evidence>
<feature type="transmembrane region" description="Helical" evidence="1">
    <location>
        <begin position="20"/>
        <end position="37"/>
    </location>
</feature>
<dbReference type="AlphaFoldDB" id="A0A4Z1NYW0"/>